<reference evidence="2" key="2">
    <citation type="journal article" date="2015" name="Fish Shellfish Immunol.">
        <title>Early steps in the European eel (Anguilla anguilla)-Vibrio vulnificus interaction in the gills: Role of the RtxA13 toxin.</title>
        <authorList>
            <person name="Callol A."/>
            <person name="Pajuelo D."/>
            <person name="Ebbesson L."/>
            <person name="Teles M."/>
            <person name="MacKenzie S."/>
            <person name="Amaro C."/>
        </authorList>
    </citation>
    <scope>NUCLEOTIDE SEQUENCE</scope>
</reference>
<dbReference type="EMBL" id="GBXM01046261">
    <property type="protein sequence ID" value="JAH62316.1"/>
    <property type="molecule type" value="Transcribed_RNA"/>
</dbReference>
<dbReference type="AlphaFoldDB" id="A0A0E9U917"/>
<evidence type="ECO:0008006" key="3">
    <source>
        <dbReference type="Google" id="ProtNLM"/>
    </source>
</evidence>
<proteinExistence type="predicted"/>
<feature type="signal peptide" evidence="1">
    <location>
        <begin position="1"/>
        <end position="22"/>
    </location>
</feature>
<evidence type="ECO:0000256" key="1">
    <source>
        <dbReference type="SAM" id="SignalP"/>
    </source>
</evidence>
<reference evidence="2" key="1">
    <citation type="submission" date="2014-11" db="EMBL/GenBank/DDBJ databases">
        <authorList>
            <person name="Amaro Gonzalez C."/>
        </authorList>
    </citation>
    <scope>NUCLEOTIDE SEQUENCE</scope>
</reference>
<evidence type="ECO:0000313" key="2">
    <source>
        <dbReference type="EMBL" id="JAH62316.1"/>
    </source>
</evidence>
<protein>
    <recommendedName>
        <fullName evidence="3">G-protein coupled receptors family 1 profile domain-containing protein</fullName>
    </recommendedName>
</protein>
<sequence length="47" mass="5404">MFFTSMMLILAIHLRIPHSCTALVCEPNKLLAVIRVFYVPARLVINF</sequence>
<organism evidence="2">
    <name type="scientific">Anguilla anguilla</name>
    <name type="common">European freshwater eel</name>
    <name type="synonym">Muraena anguilla</name>
    <dbReference type="NCBI Taxonomy" id="7936"/>
    <lineage>
        <taxon>Eukaryota</taxon>
        <taxon>Metazoa</taxon>
        <taxon>Chordata</taxon>
        <taxon>Craniata</taxon>
        <taxon>Vertebrata</taxon>
        <taxon>Euteleostomi</taxon>
        <taxon>Actinopterygii</taxon>
        <taxon>Neopterygii</taxon>
        <taxon>Teleostei</taxon>
        <taxon>Anguilliformes</taxon>
        <taxon>Anguillidae</taxon>
        <taxon>Anguilla</taxon>
    </lineage>
</organism>
<accession>A0A0E9U917</accession>
<name>A0A0E9U917_ANGAN</name>
<keyword evidence="1" id="KW-0732">Signal</keyword>
<feature type="chain" id="PRO_5002433774" description="G-protein coupled receptors family 1 profile domain-containing protein" evidence="1">
    <location>
        <begin position="23"/>
        <end position="47"/>
    </location>
</feature>